<accession>A0A5A8CGU7</accession>
<name>A0A5A8CGU7_CAFRO</name>
<feature type="signal peptide" evidence="1">
    <location>
        <begin position="1"/>
        <end position="24"/>
    </location>
</feature>
<proteinExistence type="predicted"/>
<organism evidence="2 3">
    <name type="scientific">Cafeteria roenbergensis</name>
    <name type="common">Marine flagellate</name>
    <dbReference type="NCBI Taxonomy" id="33653"/>
    <lineage>
        <taxon>Eukaryota</taxon>
        <taxon>Sar</taxon>
        <taxon>Stramenopiles</taxon>
        <taxon>Bigyra</taxon>
        <taxon>Opalozoa</taxon>
        <taxon>Bicosoecida</taxon>
        <taxon>Cafeteriaceae</taxon>
        <taxon>Cafeteria</taxon>
    </lineage>
</organism>
<gene>
    <name evidence="2" type="ORF">FNF29_04549</name>
</gene>
<evidence type="ECO:0000313" key="3">
    <source>
        <dbReference type="Proteomes" id="UP000323011"/>
    </source>
</evidence>
<keyword evidence="3" id="KW-1185">Reference proteome</keyword>
<keyword evidence="1" id="KW-0732">Signal</keyword>
<sequence length="257" mass="26992">MGRARHLRSVAALLASVAAAGARAGGNSGIVARALDARFGQWDGSQRVEVQVVDSIRHAGPHAVFVGRSGEAFQCSSEGPGTLRSVLPALVGDEAVANARSLVEEVLSRGCVNASRDFSPSLLSRGAGASVRVLRVCTDSVLEVLPSETNTRSLRSLGWHDPSLDNITMLDDGDVLYWRHYAARGTASKVAIAFGVGARWAKTLRAGNDLAAGKTMTDAHAWNQVEVRAAEAPSTAGPASWEGMAVEDFFCGQCHLA</sequence>
<dbReference type="AlphaFoldDB" id="A0A5A8CGU7"/>
<protein>
    <submittedName>
        <fullName evidence="2">Uncharacterized protein</fullName>
    </submittedName>
</protein>
<dbReference type="Proteomes" id="UP000323011">
    <property type="component" value="Unassembled WGS sequence"/>
</dbReference>
<evidence type="ECO:0000256" key="1">
    <source>
        <dbReference type="SAM" id="SignalP"/>
    </source>
</evidence>
<reference evidence="2 3" key="1">
    <citation type="submission" date="2019-07" db="EMBL/GenBank/DDBJ databases">
        <title>Genomes of Cafeteria roenbergensis.</title>
        <authorList>
            <person name="Fischer M.G."/>
            <person name="Hackl T."/>
            <person name="Roman M."/>
        </authorList>
    </citation>
    <scope>NUCLEOTIDE SEQUENCE [LARGE SCALE GENOMIC DNA]</scope>
    <source>
        <strain evidence="2 3">BVI</strain>
    </source>
</reference>
<evidence type="ECO:0000313" key="2">
    <source>
        <dbReference type="EMBL" id="KAA0151350.1"/>
    </source>
</evidence>
<feature type="chain" id="PRO_5023076437" evidence="1">
    <location>
        <begin position="25"/>
        <end position="257"/>
    </location>
</feature>
<dbReference type="EMBL" id="VLTN01000027">
    <property type="protein sequence ID" value="KAA0151350.1"/>
    <property type="molecule type" value="Genomic_DNA"/>
</dbReference>
<comment type="caution">
    <text evidence="2">The sequence shown here is derived from an EMBL/GenBank/DDBJ whole genome shotgun (WGS) entry which is preliminary data.</text>
</comment>